<gene>
    <name evidence="2" type="ORF">Bccel_2951</name>
</gene>
<accession>A0A0L6JPP7</accession>
<dbReference type="Pfam" id="PF00753">
    <property type="entry name" value="Lactamase_B"/>
    <property type="match status" value="1"/>
</dbReference>
<evidence type="ECO:0000313" key="3">
    <source>
        <dbReference type="Proteomes" id="UP000036923"/>
    </source>
</evidence>
<dbReference type="RefSeq" id="WP_036944710.1">
    <property type="nucleotide sequence ID" value="NZ_JQKC01000034.1"/>
</dbReference>
<dbReference type="PANTHER" id="PTHR30619:SF1">
    <property type="entry name" value="RECOMBINATION PROTEIN 2"/>
    <property type="match status" value="1"/>
</dbReference>
<reference evidence="3" key="1">
    <citation type="submission" date="2015-07" db="EMBL/GenBank/DDBJ databases">
        <title>Near-Complete Genome Sequence of the Cellulolytic Bacterium Bacteroides (Pseudobacteroides) cellulosolvens ATCC 35603.</title>
        <authorList>
            <person name="Dassa B."/>
            <person name="Utturkar S.M."/>
            <person name="Klingeman D.M."/>
            <person name="Hurt R.A."/>
            <person name="Keller M."/>
            <person name="Xu J."/>
            <person name="Reddy Y.H.K."/>
            <person name="Borovok I."/>
            <person name="Grinberg I.R."/>
            <person name="Lamed R."/>
            <person name="Zhivin O."/>
            <person name="Bayer E.A."/>
            <person name="Brown S.D."/>
        </authorList>
    </citation>
    <scope>NUCLEOTIDE SEQUENCE [LARGE SCALE GENOMIC DNA]</scope>
    <source>
        <strain evidence="3">DSM 2933</strain>
    </source>
</reference>
<dbReference type="OrthoDB" id="9794898at2"/>
<organism evidence="2 3">
    <name type="scientific">Pseudobacteroides cellulosolvens ATCC 35603 = DSM 2933</name>
    <dbReference type="NCBI Taxonomy" id="398512"/>
    <lineage>
        <taxon>Bacteria</taxon>
        <taxon>Bacillati</taxon>
        <taxon>Bacillota</taxon>
        <taxon>Clostridia</taxon>
        <taxon>Eubacteriales</taxon>
        <taxon>Oscillospiraceae</taxon>
        <taxon>Pseudobacteroides</taxon>
    </lineage>
</organism>
<keyword evidence="3" id="KW-1185">Reference proteome</keyword>
<dbReference type="EMBL" id="LGTC01000001">
    <property type="protein sequence ID" value="KNY27680.1"/>
    <property type="molecule type" value="Genomic_DNA"/>
</dbReference>
<evidence type="ECO:0000259" key="1">
    <source>
        <dbReference type="Pfam" id="PF00753"/>
    </source>
</evidence>
<dbReference type="Gene3D" id="3.60.15.10">
    <property type="entry name" value="Ribonuclease Z/Hydroxyacylglutathione hydrolase-like"/>
    <property type="match status" value="1"/>
</dbReference>
<dbReference type="SUPFAM" id="SSF56281">
    <property type="entry name" value="Metallo-hydrolase/oxidoreductase"/>
    <property type="match status" value="1"/>
</dbReference>
<dbReference type="InterPro" id="IPR001279">
    <property type="entry name" value="Metallo-B-lactamas"/>
</dbReference>
<dbReference type="InterPro" id="IPR052159">
    <property type="entry name" value="Competence_DNA_uptake"/>
</dbReference>
<dbReference type="PANTHER" id="PTHR30619">
    <property type="entry name" value="DNA INTERNALIZATION/COMPETENCE PROTEIN COMEC/REC2"/>
    <property type="match status" value="1"/>
</dbReference>
<comment type="caution">
    <text evidence="2">The sequence shown here is derived from an EMBL/GenBank/DDBJ whole genome shotgun (WGS) entry which is preliminary data.</text>
</comment>
<evidence type="ECO:0000313" key="2">
    <source>
        <dbReference type="EMBL" id="KNY27680.1"/>
    </source>
</evidence>
<feature type="domain" description="Metallo-beta-lactamase" evidence="1">
    <location>
        <begin position="41"/>
        <end position="215"/>
    </location>
</feature>
<name>A0A0L6JPP7_9FIRM</name>
<protein>
    <recommendedName>
        <fullName evidence="1">Metallo-beta-lactamase domain-containing protein</fullName>
    </recommendedName>
</protein>
<sequence length="255" mass="29608">MGTLHNLYVGCGDTSIILTDSKTFIIDCYNVENHVNLLPRNKIITALFITHQHYDHFLGMKYLKDNKYSIQYLIYSPYERRREDNSVQYEEWQEFNSLVSHFKKNGSKEYTPMRQSSFDKPWWKIDGLGFWMLGPEKHISESSTRELHDACLVFCVDMGSRRCCFTGDASDTSLNWIANNTKNYCNDILHASHHGSLNGADLDFIKKANAKYTVISTESGVHNSVPHQTAIKRYKDNTKDVVYRTDIDGNIKWHF</sequence>
<dbReference type="eggNOG" id="COG2333">
    <property type="taxonomic scope" value="Bacteria"/>
</dbReference>
<dbReference type="STRING" id="398512.Bccel_2951"/>
<dbReference type="Proteomes" id="UP000036923">
    <property type="component" value="Unassembled WGS sequence"/>
</dbReference>
<proteinExistence type="predicted"/>
<dbReference type="InterPro" id="IPR036866">
    <property type="entry name" value="RibonucZ/Hydroxyglut_hydro"/>
</dbReference>
<dbReference type="AlphaFoldDB" id="A0A0L6JPP7"/>